<evidence type="ECO:0000259" key="7">
    <source>
        <dbReference type="Pfam" id="PF11732"/>
    </source>
</evidence>
<accession>A0A1Y2CJ57</accession>
<organism evidence="10 11">
    <name type="scientific">Rhizoclosmatium globosum</name>
    <dbReference type="NCBI Taxonomy" id="329046"/>
    <lineage>
        <taxon>Eukaryota</taxon>
        <taxon>Fungi</taxon>
        <taxon>Fungi incertae sedis</taxon>
        <taxon>Chytridiomycota</taxon>
        <taxon>Chytridiomycota incertae sedis</taxon>
        <taxon>Chytridiomycetes</taxon>
        <taxon>Chytridiales</taxon>
        <taxon>Chytriomycetaceae</taxon>
        <taxon>Rhizoclosmatium</taxon>
    </lineage>
</organism>
<dbReference type="Pfam" id="PF16134">
    <property type="entry name" value="THOC2_N"/>
    <property type="match status" value="1"/>
</dbReference>
<feature type="compositionally biased region" description="Low complexity" evidence="5">
    <location>
        <begin position="564"/>
        <end position="577"/>
    </location>
</feature>
<feature type="domain" description="THO complex subunitTHOC2 C-terminal" evidence="6">
    <location>
        <begin position="1113"/>
        <end position="1417"/>
    </location>
</feature>
<feature type="region of interest" description="Disordered" evidence="5">
    <location>
        <begin position="1414"/>
        <end position="1849"/>
    </location>
</feature>
<dbReference type="Proteomes" id="UP000193642">
    <property type="component" value="Unassembled WGS sequence"/>
</dbReference>
<evidence type="ECO:0000259" key="9">
    <source>
        <dbReference type="Pfam" id="PF16134"/>
    </source>
</evidence>
<feature type="compositionally biased region" description="Basic and acidic residues" evidence="5">
    <location>
        <begin position="1499"/>
        <end position="1554"/>
    </location>
</feature>
<evidence type="ECO:0000259" key="6">
    <source>
        <dbReference type="Pfam" id="PF11262"/>
    </source>
</evidence>
<gene>
    <name evidence="10" type="ORF">BCR33DRAFT_736433</name>
</gene>
<evidence type="ECO:0000256" key="3">
    <source>
        <dbReference type="ARBA" id="ARBA00019596"/>
    </source>
</evidence>
<dbReference type="GO" id="GO:0003729">
    <property type="term" value="F:mRNA binding"/>
    <property type="evidence" value="ECO:0007669"/>
    <property type="project" value="TreeGrafter"/>
</dbReference>
<feature type="compositionally biased region" description="Basic and acidic residues" evidence="5">
    <location>
        <begin position="1414"/>
        <end position="1483"/>
    </location>
</feature>
<evidence type="ECO:0000256" key="1">
    <source>
        <dbReference type="ARBA" id="ARBA00004123"/>
    </source>
</evidence>
<evidence type="ECO:0000313" key="11">
    <source>
        <dbReference type="Proteomes" id="UP000193642"/>
    </source>
</evidence>
<dbReference type="InterPro" id="IPR016040">
    <property type="entry name" value="NAD(P)-bd_dom"/>
</dbReference>
<feature type="compositionally biased region" description="Polar residues" evidence="5">
    <location>
        <begin position="1555"/>
        <end position="1577"/>
    </location>
</feature>
<dbReference type="GO" id="GO:0006406">
    <property type="term" value="P:mRNA export from nucleus"/>
    <property type="evidence" value="ECO:0007669"/>
    <property type="project" value="InterPro"/>
</dbReference>
<feature type="compositionally biased region" description="Basic and acidic residues" evidence="5">
    <location>
        <begin position="1690"/>
        <end position="1793"/>
    </location>
</feature>
<feature type="compositionally biased region" description="Pro residues" evidence="5">
    <location>
        <begin position="1588"/>
        <end position="1599"/>
    </location>
</feature>
<dbReference type="EMBL" id="MCGO01000015">
    <property type="protein sequence ID" value="ORY46937.1"/>
    <property type="molecule type" value="Genomic_DNA"/>
</dbReference>
<keyword evidence="11" id="KW-1185">Reference proteome</keyword>
<dbReference type="InterPro" id="IPR021418">
    <property type="entry name" value="THO_THOC2_C"/>
</dbReference>
<dbReference type="SUPFAM" id="SSF51735">
    <property type="entry name" value="NAD(P)-binding Rossmann-fold domains"/>
    <property type="match status" value="1"/>
</dbReference>
<proteinExistence type="inferred from homology"/>
<evidence type="ECO:0000256" key="5">
    <source>
        <dbReference type="SAM" id="MobiDB-lite"/>
    </source>
</evidence>
<dbReference type="InterPro" id="IPR032302">
    <property type="entry name" value="THOC2_N"/>
</dbReference>
<reference evidence="10 11" key="1">
    <citation type="submission" date="2016-07" db="EMBL/GenBank/DDBJ databases">
        <title>Pervasive Adenine N6-methylation of Active Genes in Fungi.</title>
        <authorList>
            <consortium name="DOE Joint Genome Institute"/>
            <person name="Mondo S.J."/>
            <person name="Dannebaum R.O."/>
            <person name="Kuo R.C."/>
            <person name="Labutti K."/>
            <person name="Haridas S."/>
            <person name="Kuo A."/>
            <person name="Salamov A."/>
            <person name="Ahrendt S.R."/>
            <person name="Lipzen A."/>
            <person name="Sullivan W."/>
            <person name="Andreopoulos W.B."/>
            <person name="Clum A."/>
            <person name="Lindquist E."/>
            <person name="Daum C."/>
            <person name="Ramamoorthy G.K."/>
            <person name="Gryganskyi A."/>
            <person name="Culley D."/>
            <person name="Magnuson J.K."/>
            <person name="James T.Y."/>
            <person name="O'Malley M.A."/>
            <person name="Stajich J.E."/>
            <person name="Spatafora J.W."/>
            <person name="Visel A."/>
            <person name="Grigoriev I.V."/>
        </authorList>
    </citation>
    <scope>NUCLEOTIDE SEQUENCE [LARGE SCALE GENOMIC DNA]</scope>
    <source>
        <strain evidence="10 11">JEL800</strain>
    </source>
</reference>
<dbReference type="Pfam" id="PF13460">
    <property type="entry name" value="NAD_binding_10"/>
    <property type="match status" value="1"/>
</dbReference>
<comment type="similarity">
    <text evidence="2">Belongs to the THOC2 family.</text>
</comment>
<feature type="domain" description="NAD(P)-binding" evidence="8">
    <location>
        <begin position="22"/>
        <end position="206"/>
    </location>
</feature>
<feature type="compositionally biased region" description="Low complexity" evidence="5">
    <location>
        <begin position="1874"/>
        <end position="1883"/>
    </location>
</feature>
<feature type="domain" description="THO complex subunitTHOC2 N-terminal" evidence="7">
    <location>
        <begin position="812"/>
        <end position="879"/>
    </location>
</feature>
<dbReference type="PANTHER" id="PTHR21597">
    <property type="entry name" value="THO2 PROTEIN"/>
    <property type="match status" value="1"/>
</dbReference>
<name>A0A1Y2CJ57_9FUNG</name>
<feature type="domain" description="THO complex subunit 2 N-terminal" evidence="9">
    <location>
        <begin position="260"/>
        <end position="762"/>
    </location>
</feature>
<dbReference type="OrthoDB" id="29024at2759"/>
<evidence type="ECO:0000256" key="2">
    <source>
        <dbReference type="ARBA" id="ARBA00007857"/>
    </source>
</evidence>
<dbReference type="Pfam" id="PF11732">
    <property type="entry name" value="Thoc2"/>
    <property type="match status" value="1"/>
</dbReference>
<evidence type="ECO:0000259" key="8">
    <source>
        <dbReference type="Pfam" id="PF13460"/>
    </source>
</evidence>
<dbReference type="STRING" id="329046.A0A1Y2CJ57"/>
<feature type="compositionally biased region" description="Low complexity" evidence="5">
    <location>
        <begin position="1680"/>
        <end position="1689"/>
    </location>
</feature>
<comment type="subcellular location">
    <subcellularLocation>
        <location evidence="1">Nucleus</location>
    </subcellularLocation>
</comment>
<feature type="region of interest" description="Disordered" evidence="5">
    <location>
        <begin position="1861"/>
        <end position="1924"/>
    </location>
</feature>
<dbReference type="PANTHER" id="PTHR21597:SF0">
    <property type="entry name" value="THO COMPLEX SUBUNIT 2"/>
    <property type="match status" value="1"/>
</dbReference>
<evidence type="ECO:0000256" key="4">
    <source>
        <dbReference type="ARBA" id="ARBA00023242"/>
    </source>
</evidence>
<protein>
    <recommendedName>
        <fullName evidence="3">THO complex subunit 2</fullName>
    </recommendedName>
</protein>
<dbReference type="InterPro" id="IPR036291">
    <property type="entry name" value="NAD(P)-bd_dom_sf"/>
</dbReference>
<feature type="compositionally biased region" description="Polar residues" evidence="5">
    <location>
        <begin position="1487"/>
        <end position="1498"/>
    </location>
</feature>
<feature type="compositionally biased region" description="Basic and acidic residues" evidence="5">
    <location>
        <begin position="1886"/>
        <end position="1905"/>
    </location>
</feature>
<feature type="compositionally biased region" description="Basic and acidic residues" evidence="5">
    <location>
        <begin position="1600"/>
        <end position="1613"/>
    </location>
</feature>
<feature type="compositionally biased region" description="Polar residues" evidence="5">
    <location>
        <begin position="1622"/>
        <end position="1644"/>
    </location>
</feature>
<evidence type="ECO:0000313" key="10">
    <source>
        <dbReference type="EMBL" id="ORY46937.1"/>
    </source>
</evidence>
<dbReference type="GO" id="GO:0006397">
    <property type="term" value="P:mRNA processing"/>
    <property type="evidence" value="ECO:0007669"/>
    <property type="project" value="InterPro"/>
</dbReference>
<dbReference type="InterPro" id="IPR040007">
    <property type="entry name" value="Tho2"/>
</dbReference>
<sequence length="1939" mass="216154">MGGLKSFLKMKIVVFGGSGEHTTGSQFVRHALAEGHEVTVLVRSRSRFTVAEQDRLTIELGDATSAEDVERVLSRDTQVVVCSLGANSLQFTDVCSVATGHIVAGMKSKCPTARLLAVTSLGVGDSFRDIGFWYGLVIWIMLGKVLVDKNTQEQIIFMQSGWLDWVIARPAGLGKGDLTKVYNVSRYSTGGRISRNDVAHFLLSNITGDTYKHQPVSPAFAASFAHQVFKLSQGSKFIEQLKTEDVAAFVGPTSPEDPLLVPSLLVDCLFVLDVKHQPISAELFEWSNVNETSSARANLIEYTLKLIALGFIPELLLLERLDPEFLEQVRLLGSAKLFQRKVVRVNTNITYKQQKFNLLREESEGFAMLETYLSGNLPPSYQVFWNTHHLDSVTRAVLSHKEVQELHVAHRNAKVVSVLENINSLIGYFDLNPNKVLDLILDVFIANVVDHWDFFVELLLQSHWKPVMSKTGTLEGSPVLGQILGFKFDYYNNDATKTVTPPQLIWITAILIKHKLVQLEDVYPHLSPADEDMDQELQAFKDKLNLQKKQGGKYKDTTLADAGALSGGSSSEDSGPAIQFKERGSTSTVSERNSTPQPPTSDPTPAVTSQPAAPPKPRKTNQKAVLASYLLALGSINSARLLLDRIPLLVQIHPEISDYIHRTHLFNTSSHPLVITPLPATQPPPMNTLNYKIAQAGVRVGRGGKLNYPKLKFFYDTWADGLPSCATFDDVVKVLRVLLPYVCVSGDVVFVSKVARIGRAHVLAICLYGEWKHKTYAAIPQLGVAKAACVSDAKYTMRRLSKETVKRFGRYIGKIGHSNPTIAFHYILELLQTYENQNATVVEGSKYMSELSFDVVTFTLIEQLGNEQKERIQPGGIGVKTIFKKHAIELGGILRYLFAQLVKGNMFDMIILQEIVMQMCGIKAILDDVTSDQFNALAAGETLRREAFGNEPVRVVKKVSGRLLKALMETELVLPFAVLIGQHITGSVFVQGVGEIKILGWMLDNAITTENRYRFERHSRSIWTFVTSNCDREVYSNLVPDIDVLRNEYGLSPEVAFAILRPKLDYLVKTTPLPVSNTASAMDLDQKEKAVNIHPALLPVVESVKKTLPESVWSILSPHFYVTFWSLTLYDIDFPKQKYLSEITKLKSTIDGLNADKSNSGGNTPAKRRKDIAKHRETIGLLEKEMSVHETHVKKVLERLQRESAGWFGFGDAKTLSNLGVLIMQHCIVPRSLFSPADALFGAKFLFLAQSFAVPNLMMLPFFDKLLHKNTLQSMIYLCTEMEARNYGRFLQQCHSTFNYWYNSPKAYNDACLSETRPGFAMRWNPDPVTGQIPFADLMKHSDFIKIMFKWHAQLHTTITRCMESSDYAQITNSIIVLDKVQDYFPKLKEHAQTLETSVQSVIAKETERKDLKLIGNDRDRDGRGDRDRERERDRNRLPERPGDSRRDDRRADDRGGRSDTRDRVDGRDRANPPRDSMTDSPRKQPPATTRVDSSSPGKSRDERRDRDDRDRRGNDDAKRNEDKRGSDDRKGGDRDGRGDSKDTSASRSDKDRQPNVSRSDSQPTLPSAPVNSSTPETAPVIVQAPPTAAPAPVPVLPPKPDDPLTKLREKLLSTRHPHHTPSANANTGGKSTEPSVAQTSSTVPVGPERPPPTSEQPRSQAAIEESKPKLSIVERLGPSSAAAVAASSDSDKRSNSSDRRNDRNDRNDRNNDGRKDRDRDRDRDRSDRNRDKDRDRKDRKSGRSERDDSTEDKRKRDRSDAPVVVDRDSKRVKVEDGDIPKSVDAPRKRDVDDGAANSTPPPPPVIPVDSLDQDRNKRVKLNRNFGSSDSVASNGGQNNSGGGSSNAVIVERNRGNIVGAGGGIAVQERQTSQEGGNNAGGNQERGGHNSDRGGRDRRDDDRGGNRNYNRYNDRSGGKWGEVEETVEKVTARLIRVTY</sequence>
<dbReference type="Gene3D" id="3.40.50.720">
    <property type="entry name" value="NAD(P)-binding Rossmann-like Domain"/>
    <property type="match status" value="1"/>
</dbReference>
<dbReference type="InterPro" id="IPR021726">
    <property type="entry name" value="THO_THOC2_N"/>
</dbReference>
<comment type="caution">
    <text evidence="10">The sequence shown here is derived from an EMBL/GenBank/DDBJ whole genome shotgun (WGS) entry which is preliminary data.</text>
</comment>
<feature type="region of interest" description="Disordered" evidence="5">
    <location>
        <begin position="564"/>
        <end position="620"/>
    </location>
</feature>
<keyword evidence="4" id="KW-0539">Nucleus</keyword>
<dbReference type="Pfam" id="PF11262">
    <property type="entry name" value="Tho2"/>
    <property type="match status" value="1"/>
</dbReference>
<dbReference type="GO" id="GO:0000445">
    <property type="term" value="C:THO complex part of transcription export complex"/>
    <property type="evidence" value="ECO:0007669"/>
    <property type="project" value="TreeGrafter"/>
</dbReference>